<accession>A0A9J5ZF60</accession>
<dbReference type="PANTHER" id="PTHR46238:SF8">
    <property type="entry name" value="ENDONUCLEASE_EXONUCLEASE_PHOSPHATASE DOMAIN-CONTAINING PROTEIN"/>
    <property type="match status" value="1"/>
</dbReference>
<protein>
    <submittedName>
        <fullName evidence="1">Uncharacterized protein</fullName>
    </submittedName>
</protein>
<name>A0A9J5ZF60_SOLCO</name>
<dbReference type="AlphaFoldDB" id="A0A9J5ZF60"/>
<dbReference type="EMBL" id="JACXVP010000004">
    <property type="protein sequence ID" value="KAG5611061.1"/>
    <property type="molecule type" value="Genomic_DNA"/>
</dbReference>
<reference evidence="1 2" key="1">
    <citation type="submission" date="2020-09" db="EMBL/GenBank/DDBJ databases">
        <title>De no assembly of potato wild relative species, Solanum commersonii.</title>
        <authorList>
            <person name="Cho K."/>
        </authorList>
    </citation>
    <scope>NUCLEOTIDE SEQUENCE [LARGE SCALE GENOMIC DNA]</scope>
    <source>
        <strain evidence="1">LZ3.2</strain>
        <tissue evidence="1">Leaf</tissue>
    </source>
</reference>
<dbReference type="OrthoDB" id="768353at2759"/>
<proteinExistence type="predicted"/>
<evidence type="ECO:0000313" key="1">
    <source>
        <dbReference type="EMBL" id="KAG5611061.1"/>
    </source>
</evidence>
<sequence length="176" mass="20519">MRKVLWICPEERGELVTNIWEIKDMYEGDKTWIRMVGGDFEQFLVEMELHQGSILSLFVLCILFADDIILIDEMCDGVNAKLETRWFKLKRTKTKYVECEFNDAMHEGSGEIDTNITHYIGVASMKQRFASRVLCDKKVPPKLKEDKVLASQKISCVEDTCCEDEDAEVDIWPYYE</sequence>
<dbReference type="PANTHER" id="PTHR46238">
    <property type="entry name" value="REVERSE TRANSCRIPTASE DOMAIN-CONTAINING PROTEIN"/>
    <property type="match status" value="1"/>
</dbReference>
<evidence type="ECO:0000313" key="2">
    <source>
        <dbReference type="Proteomes" id="UP000824120"/>
    </source>
</evidence>
<keyword evidence="2" id="KW-1185">Reference proteome</keyword>
<gene>
    <name evidence="1" type="ORF">H5410_022342</name>
</gene>
<organism evidence="1 2">
    <name type="scientific">Solanum commersonii</name>
    <name type="common">Commerson's wild potato</name>
    <name type="synonym">Commerson's nightshade</name>
    <dbReference type="NCBI Taxonomy" id="4109"/>
    <lineage>
        <taxon>Eukaryota</taxon>
        <taxon>Viridiplantae</taxon>
        <taxon>Streptophyta</taxon>
        <taxon>Embryophyta</taxon>
        <taxon>Tracheophyta</taxon>
        <taxon>Spermatophyta</taxon>
        <taxon>Magnoliopsida</taxon>
        <taxon>eudicotyledons</taxon>
        <taxon>Gunneridae</taxon>
        <taxon>Pentapetalae</taxon>
        <taxon>asterids</taxon>
        <taxon>lamiids</taxon>
        <taxon>Solanales</taxon>
        <taxon>Solanaceae</taxon>
        <taxon>Solanoideae</taxon>
        <taxon>Solaneae</taxon>
        <taxon>Solanum</taxon>
    </lineage>
</organism>
<comment type="caution">
    <text evidence="1">The sequence shown here is derived from an EMBL/GenBank/DDBJ whole genome shotgun (WGS) entry which is preliminary data.</text>
</comment>
<dbReference type="Proteomes" id="UP000824120">
    <property type="component" value="Chromosome 4"/>
</dbReference>